<proteinExistence type="predicted"/>
<keyword evidence="1" id="KW-0040">ANK repeat</keyword>
<feature type="non-terminal residue" evidence="2">
    <location>
        <position position="69"/>
    </location>
</feature>
<dbReference type="InterPro" id="IPR002110">
    <property type="entry name" value="Ankyrin_rpt"/>
</dbReference>
<dbReference type="Gene3D" id="1.25.40.20">
    <property type="entry name" value="Ankyrin repeat-containing domain"/>
    <property type="match status" value="1"/>
</dbReference>
<gene>
    <name evidence="2" type="primary">ORF4506</name>
</gene>
<dbReference type="Pfam" id="PF13637">
    <property type="entry name" value="Ank_4"/>
    <property type="match status" value="1"/>
</dbReference>
<sequence length="69" mass="7900">KILDYLLHHGADVNARDSDGNTALYYAKQSNKDSVRLLISCGATLDDSFSINHEQDHHHHHQTQQQHPR</sequence>
<protein>
    <submittedName>
        <fullName evidence="2">Uncharacterized protein</fullName>
    </submittedName>
</protein>
<feature type="non-terminal residue" evidence="2">
    <location>
        <position position="1"/>
    </location>
</feature>
<dbReference type="SUPFAM" id="SSF48403">
    <property type="entry name" value="Ankyrin repeat"/>
    <property type="match status" value="1"/>
</dbReference>
<feature type="repeat" description="ANK" evidence="1">
    <location>
        <begin position="1"/>
        <end position="18"/>
    </location>
</feature>
<name>A0A0B6XZ77_9EUPU</name>
<dbReference type="PROSITE" id="PS50088">
    <property type="entry name" value="ANK_REPEAT"/>
    <property type="match status" value="1"/>
</dbReference>
<dbReference type="InterPro" id="IPR036770">
    <property type="entry name" value="Ankyrin_rpt-contain_sf"/>
</dbReference>
<accession>A0A0B6XZ77</accession>
<evidence type="ECO:0000256" key="1">
    <source>
        <dbReference type="PROSITE-ProRule" id="PRU00023"/>
    </source>
</evidence>
<dbReference type="AlphaFoldDB" id="A0A0B6XZ77"/>
<reference evidence="2" key="1">
    <citation type="submission" date="2014-12" db="EMBL/GenBank/DDBJ databases">
        <title>Insight into the proteome of Arion vulgaris.</title>
        <authorList>
            <person name="Aradska J."/>
            <person name="Bulat T."/>
            <person name="Smidak R."/>
            <person name="Sarate P."/>
            <person name="Gangsoo J."/>
            <person name="Sialana F."/>
            <person name="Bilban M."/>
            <person name="Lubec G."/>
        </authorList>
    </citation>
    <scope>NUCLEOTIDE SEQUENCE</scope>
    <source>
        <tissue evidence="2">Skin</tissue>
    </source>
</reference>
<organism evidence="2">
    <name type="scientific">Arion vulgaris</name>
    <dbReference type="NCBI Taxonomy" id="1028688"/>
    <lineage>
        <taxon>Eukaryota</taxon>
        <taxon>Metazoa</taxon>
        <taxon>Spiralia</taxon>
        <taxon>Lophotrochozoa</taxon>
        <taxon>Mollusca</taxon>
        <taxon>Gastropoda</taxon>
        <taxon>Heterobranchia</taxon>
        <taxon>Euthyneura</taxon>
        <taxon>Panpulmonata</taxon>
        <taxon>Eupulmonata</taxon>
        <taxon>Stylommatophora</taxon>
        <taxon>Helicina</taxon>
        <taxon>Arionoidea</taxon>
        <taxon>Arionidae</taxon>
        <taxon>Arion</taxon>
    </lineage>
</organism>
<dbReference type="EMBL" id="HACG01001715">
    <property type="protein sequence ID" value="CEK48580.1"/>
    <property type="molecule type" value="Transcribed_RNA"/>
</dbReference>
<evidence type="ECO:0000313" key="2">
    <source>
        <dbReference type="EMBL" id="CEK48580.1"/>
    </source>
</evidence>